<comment type="caution">
    <text evidence="10">The sequence shown here is derived from an EMBL/GenBank/DDBJ whole genome shotgun (WGS) entry which is preliminary data.</text>
</comment>
<evidence type="ECO:0000256" key="7">
    <source>
        <dbReference type="ARBA" id="ARBA00022801"/>
    </source>
</evidence>
<dbReference type="Pfam" id="PF02130">
    <property type="entry name" value="YbeY"/>
    <property type="match status" value="1"/>
</dbReference>
<evidence type="ECO:0000313" key="10">
    <source>
        <dbReference type="EMBL" id="HIZ70674.1"/>
    </source>
</evidence>
<dbReference type="InterPro" id="IPR020549">
    <property type="entry name" value="YbeY_CS"/>
</dbReference>
<dbReference type="NCBIfam" id="TIGR00043">
    <property type="entry name" value="rRNA maturation RNase YbeY"/>
    <property type="match status" value="1"/>
</dbReference>
<name>A0A9D2JYJ1_9LACT</name>
<dbReference type="GO" id="GO:0005737">
    <property type="term" value="C:cytoplasm"/>
    <property type="evidence" value="ECO:0007669"/>
    <property type="project" value="UniProtKB-SubCell"/>
</dbReference>
<comment type="function">
    <text evidence="9">Single strand-specific metallo-endoribonuclease involved in late-stage 70S ribosome quality control and in maturation of the 3' terminus of the 16S rRNA.</text>
</comment>
<evidence type="ECO:0000256" key="3">
    <source>
        <dbReference type="ARBA" id="ARBA00022552"/>
    </source>
</evidence>
<dbReference type="InterPro" id="IPR023091">
    <property type="entry name" value="MetalPrtase_cat_dom_sf_prd"/>
</dbReference>
<dbReference type="GO" id="GO:0004222">
    <property type="term" value="F:metalloendopeptidase activity"/>
    <property type="evidence" value="ECO:0007669"/>
    <property type="project" value="InterPro"/>
</dbReference>
<comment type="cofactor">
    <cofactor evidence="9">
        <name>Zn(2+)</name>
        <dbReference type="ChEBI" id="CHEBI:29105"/>
    </cofactor>
    <text evidence="9">Binds 1 zinc ion.</text>
</comment>
<evidence type="ECO:0000256" key="4">
    <source>
        <dbReference type="ARBA" id="ARBA00022722"/>
    </source>
</evidence>
<dbReference type="PANTHER" id="PTHR46986:SF1">
    <property type="entry name" value="ENDORIBONUCLEASE YBEY, CHLOROPLASTIC"/>
    <property type="match status" value="1"/>
</dbReference>
<organism evidence="10 11">
    <name type="scientific">Candidatus Atopostipes pullistercoris</name>
    <dbReference type="NCBI Taxonomy" id="2838467"/>
    <lineage>
        <taxon>Bacteria</taxon>
        <taxon>Bacillati</taxon>
        <taxon>Bacillota</taxon>
        <taxon>Bacilli</taxon>
        <taxon>Lactobacillales</taxon>
        <taxon>Carnobacteriaceae</taxon>
        <taxon>Atopostipes</taxon>
    </lineage>
</organism>
<evidence type="ECO:0000313" key="11">
    <source>
        <dbReference type="Proteomes" id="UP000824106"/>
    </source>
</evidence>
<dbReference type="Gene3D" id="3.40.390.30">
    <property type="entry name" value="Metalloproteases ('zincins'), catalytic domain"/>
    <property type="match status" value="1"/>
</dbReference>
<evidence type="ECO:0000256" key="1">
    <source>
        <dbReference type="ARBA" id="ARBA00010875"/>
    </source>
</evidence>
<gene>
    <name evidence="9 10" type="primary">ybeY</name>
    <name evidence="10" type="ORF">H9808_02770</name>
</gene>
<sequence>MDIALYDETKRVKQEQLDLIEELILATAKELGLDQNFEVSITIVDNDKIQQINRDYRSIDRPTDVISFAIEDNDEEFEWLFDEEFSECTNDLPRLLGDIFISFDKIKEQASDYGHSFERELGFLTVHGFLHLNGFDHQTKEDEKAMFSLQEKILEENGLER</sequence>
<dbReference type="InterPro" id="IPR002036">
    <property type="entry name" value="YbeY"/>
</dbReference>
<keyword evidence="5 9" id="KW-0479">Metal-binding</keyword>
<evidence type="ECO:0000256" key="8">
    <source>
        <dbReference type="ARBA" id="ARBA00022833"/>
    </source>
</evidence>
<feature type="binding site" evidence="9">
    <location>
        <position position="137"/>
    </location>
    <ligand>
        <name>Zn(2+)</name>
        <dbReference type="ChEBI" id="CHEBI:29105"/>
        <note>catalytic</note>
    </ligand>
</feature>
<feature type="binding site" evidence="9">
    <location>
        <position position="131"/>
    </location>
    <ligand>
        <name>Zn(2+)</name>
        <dbReference type="ChEBI" id="CHEBI:29105"/>
        <note>catalytic</note>
    </ligand>
</feature>
<dbReference type="GO" id="GO:0006364">
    <property type="term" value="P:rRNA processing"/>
    <property type="evidence" value="ECO:0007669"/>
    <property type="project" value="UniProtKB-UniRule"/>
</dbReference>
<dbReference type="Proteomes" id="UP000824106">
    <property type="component" value="Unassembled WGS sequence"/>
</dbReference>
<dbReference type="EC" id="3.1.-.-" evidence="9"/>
<dbReference type="PROSITE" id="PS01306">
    <property type="entry name" value="UPF0054"/>
    <property type="match status" value="1"/>
</dbReference>
<keyword evidence="4 9" id="KW-0540">Nuclease</keyword>
<evidence type="ECO:0000256" key="6">
    <source>
        <dbReference type="ARBA" id="ARBA00022759"/>
    </source>
</evidence>
<keyword evidence="2 9" id="KW-0690">Ribosome biogenesis</keyword>
<proteinExistence type="inferred from homology"/>
<reference evidence="10" key="2">
    <citation type="submission" date="2021-04" db="EMBL/GenBank/DDBJ databases">
        <authorList>
            <person name="Gilroy R."/>
        </authorList>
    </citation>
    <scope>NUCLEOTIDE SEQUENCE</scope>
    <source>
        <strain evidence="10">CHK169-4300</strain>
    </source>
</reference>
<dbReference type="AlphaFoldDB" id="A0A9D2JYJ1"/>
<dbReference type="SUPFAM" id="SSF55486">
    <property type="entry name" value="Metalloproteases ('zincins'), catalytic domain"/>
    <property type="match status" value="1"/>
</dbReference>
<evidence type="ECO:0000256" key="5">
    <source>
        <dbReference type="ARBA" id="ARBA00022723"/>
    </source>
</evidence>
<keyword evidence="9" id="KW-0963">Cytoplasm</keyword>
<dbReference type="GO" id="GO:0004521">
    <property type="term" value="F:RNA endonuclease activity"/>
    <property type="evidence" value="ECO:0007669"/>
    <property type="project" value="UniProtKB-UniRule"/>
</dbReference>
<feature type="binding site" evidence="9">
    <location>
        <position position="127"/>
    </location>
    <ligand>
        <name>Zn(2+)</name>
        <dbReference type="ChEBI" id="CHEBI:29105"/>
        <note>catalytic</note>
    </ligand>
</feature>
<comment type="similarity">
    <text evidence="1 9">Belongs to the endoribonuclease YbeY family.</text>
</comment>
<keyword evidence="7 9" id="KW-0378">Hydrolase</keyword>
<dbReference type="EMBL" id="DXAZ01000037">
    <property type="protein sequence ID" value="HIZ70674.1"/>
    <property type="molecule type" value="Genomic_DNA"/>
</dbReference>
<keyword evidence="3 9" id="KW-0698">rRNA processing</keyword>
<keyword evidence="6 9" id="KW-0255">Endonuclease</keyword>
<dbReference type="PANTHER" id="PTHR46986">
    <property type="entry name" value="ENDORIBONUCLEASE YBEY, CHLOROPLASTIC"/>
    <property type="match status" value="1"/>
</dbReference>
<protein>
    <recommendedName>
        <fullName evidence="9">Endoribonuclease YbeY</fullName>
        <ecNumber evidence="9">3.1.-.-</ecNumber>
    </recommendedName>
</protein>
<dbReference type="GO" id="GO:0008270">
    <property type="term" value="F:zinc ion binding"/>
    <property type="evidence" value="ECO:0007669"/>
    <property type="project" value="UniProtKB-UniRule"/>
</dbReference>
<comment type="subcellular location">
    <subcellularLocation>
        <location evidence="9">Cytoplasm</location>
    </subcellularLocation>
</comment>
<reference evidence="10" key="1">
    <citation type="journal article" date="2021" name="PeerJ">
        <title>Extensive microbial diversity within the chicken gut microbiome revealed by metagenomics and culture.</title>
        <authorList>
            <person name="Gilroy R."/>
            <person name="Ravi A."/>
            <person name="Getino M."/>
            <person name="Pursley I."/>
            <person name="Horton D.L."/>
            <person name="Alikhan N.F."/>
            <person name="Baker D."/>
            <person name="Gharbi K."/>
            <person name="Hall N."/>
            <person name="Watson M."/>
            <person name="Adriaenssens E.M."/>
            <person name="Foster-Nyarko E."/>
            <person name="Jarju S."/>
            <person name="Secka A."/>
            <person name="Antonio M."/>
            <person name="Oren A."/>
            <person name="Chaudhuri R.R."/>
            <person name="La Ragione R."/>
            <person name="Hildebrand F."/>
            <person name="Pallen M.J."/>
        </authorList>
    </citation>
    <scope>NUCLEOTIDE SEQUENCE</scope>
    <source>
        <strain evidence="10">CHK169-4300</strain>
    </source>
</reference>
<dbReference type="HAMAP" id="MF_00009">
    <property type="entry name" value="Endoribonucl_YbeY"/>
    <property type="match status" value="1"/>
</dbReference>
<keyword evidence="8 9" id="KW-0862">Zinc</keyword>
<evidence type="ECO:0000256" key="9">
    <source>
        <dbReference type="HAMAP-Rule" id="MF_00009"/>
    </source>
</evidence>
<accession>A0A9D2JYJ1</accession>
<evidence type="ECO:0000256" key="2">
    <source>
        <dbReference type="ARBA" id="ARBA00022517"/>
    </source>
</evidence>